<protein>
    <submittedName>
        <fullName evidence="1">Uncharacterized protein</fullName>
    </submittedName>
</protein>
<dbReference type="EMBL" id="FNCS01000003">
    <property type="protein sequence ID" value="SDG52130.1"/>
    <property type="molecule type" value="Genomic_DNA"/>
</dbReference>
<dbReference type="Proteomes" id="UP000199495">
    <property type="component" value="Unassembled WGS sequence"/>
</dbReference>
<dbReference type="AlphaFoldDB" id="A0A1G7UZI9"/>
<evidence type="ECO:0000313" key="2">
    <source>
        <dbReference type="Proteomes" id="UP000199495"/>
    </source>
</evidence>
<gene>
    <name evidence="1" type="ORF">SAMN04487974_103335</name>
</gene>
<reference evidence="1 2" key="1">
    <citation type="submission" date="2016-10" db="EMBL/GenBank/DDBJ databases">
        <authorList>
            <person name="de Groot N.N."/>
        </authorList>
    </citation>
    <scope>NUCLEOTIDE SEQUENCE [LARGE SCALE GENOMIC DNA]</scope>
    <source>
        <strain evidence="1 2">CGMCC 1.10267</strain>
    </source>
</reference>
<evidence type="ECO:0000313" key="1">
    <source>
        <dbReference type="EMBL" id="SDG52130.1"/>
    </source>
</evidence>
<dbReference type="RefSeq" id="WP_090594524.1">
    <property type="nucleotide sequence ID" value="NZ_FNCS01000003.1"/>
</dbReference>
<sequence>MNDNDNLRDVVRSDMRQFAERQRHNREQVDRYKIIKTYADRFDHIAFHDIETVVLDEAGRAGVHL</sequence>
<keyword evidence="2" id="KW-1185">Reference proteome</keyword>
<dbReference type="STRING" id="440168.SAMN04487974_103335"/>
<name>A0A1G7UZI9_9HYPH</name>
<accession>A0A1G7UZI9</accession>
<organism evidence="1 2">
    <name type="scientific">Pelagibacterium luteolum</name>
    <dbReference type="NCBI Taxonomy" id="440168"/>
    <lineage>
        <taxon>Bacteria</taxon>
        <taxon>Pseudomonadati</taxon>
        <taxon>Pseudomonadota</taxon>
        <taxon>Alphaproteobacteria</taxon>
        <taxon>Hyphomicrobiales</taxon>
        <taxon>Devosiaceae</taxon>
        <taxon>Pelagibacterium</taxon>
    </lineage>
</organism>
<proteinExistence type="predicted"/>